<protein>
    <submittedName>
        <fullName evidence="1">Late expression factor 1</fullName>
    </submittedName>
</protein>
<reference evidence="1" key="1">
    <citation type="submission" date="2014-08" db="EMBL/GenBank/DDBJ databases">
        <authorList>
            <person name="Rakshit O."/>
            <person name="Jalali S.K."/>
            <person name="Shivalingaswamy T.M."/>
            <person name="Bhatnagar R."/>
            <person name="Ashika T.R."/>
        </authorList>
    </citation>
    <scope>NUCLEOTIDE SEQUENCE</scope>
    <source>
        <strain evidence="1">Faridkot</strain>
    </source>
</reference>
<organism evidence="1">
    <name type="scientific">Helicoverpa armigera nucleopolyhedrovirus</name>
    <dbReference type="NCBI Taxonomy" id="51313"/>
    <lineage>
        <taxon>Viruses</taxon>
        <taxon>Viruses incertae sedis</taxon>
        <taxon>Naldaviricetes</taxon>
        <taxon>Lefavirales</taxon>
        <taxon>Baculoviridae</taxon>
        <taxon>Alphabaculovirus</taxon>
        <taxon>Alphabaculovirus helarmigerae</taxon>
    </lineage>
</organism>
<proteinExistence type="predicted"/>
<dbReference type="EMBL" id="KM357537">
    <property type="protein sequence ID" value="AIY24970.1"/>
    <property type="molecule type" value="Genomic_DNA"/>
</dbReference>
<dbReference type="PIRSF" id="PIRSF016433">
    <property type="entry name" value="Viral_DNA_prim"/>
    <property type="match status" value="1"/>
</dbReference>
<feature type="non-terminal residue" evidence="1">
    <location>
        <position position="245"/>
    </location>
</feature>
<dbReference type="InterPro" id="IPR016658">
    <property type="entry name" value="DNA_primase_LEF1"/>
</dbReference>
<sequence length="245" mass="29059">MNSTTLTCNSLRLSFAMQTTDCKYSEEQARLIWDSVAFNTFRKWAFMVARPQRWLHPDKCFDDFDNFYRFLIQNRISDVHVKALPDNGGREWVIDVDIHESDPDRLHLKTRVAALTFAKFFGDNISRIVHSGNRGIHVWLKHCRFRMNASKQIREKYYKVFDVPKSIQLERVRTNSFLYALISVIDEPEIKSTIDKLYANKTDRVELIKCFFPEVDQQIFCNFTQIRAPFSYNYKGQKYSQEIIL</sequence>
<evidence type="ECO:0000313" key="1">
    <source>
        <dbReference type="EMBL" id="AIY24970.1"/>
    </source>
</evidence>
<name>A0A0A1E5G4_9ABAC</name>
<accession>A0A0A1E5G4</accession>
<dbReference type="SUPFAM" id="SSF56747">
    <property type="entry name" value="Prim-pol domain"/>
    <property type="match status" value="1"/>
</dbReference>